<dbReference type="Proteomes" id="UP000055048">
    <property type="component" value="Unassembled WGS sequence"/>
</dbReference>
<reference evidence="2 3" key="1">
    <citation type="submission" date="2015-01" db="EMBL/GenBank/DDBJ databases">
        <title>Evolution of Trichinella species and genotypes.</title>
        <authorList>
            <person name="Korhonen P.K."/>
            <person name="Edoardo P."/>
            <person name="Giuseppe L.R."/>
            <person name="Gasser R.B."/>
        </authorList>
    </citation>
    <scope>NUCLEOTIDE SEQUENCE [LARGE SCALE GENOMIC DNA]</scope>
    <source>
        <strain evidence="2">ISS417</strain>
    </source>
</reference>
<dbReference type="EMBL" id="JYDJ01000506">
    <property type="protein sequence ID" value="KRX34852.1"/>
    <property type="molecule type" value="Genomic_DNA"/>
</dbReference>
<feature type="domain" description="NADP-dependent oxidoreductase" evidence="1">
    <location>
        <begin position="273"/>
        <end position="540"/>
    </location>
</feature>
<dbReference type="GO" id="GO:0016491">
    <property type="term" value="F:oxidoreductase activity"/>
    <property type="evidence" value="ECO:0007669"/>
    <property type="project" value="InterPro"/>
</dbReference>
<protein>
    <submittedName>
        <fullName evidence="2">1,5-anhydro-D-fructose reductase</fullName>
    </submittedName>
</protein>
<dbReference type="PRINTS" id="PR00069">
    <property type="entry name" value="ALDKETRDTASE"/>
</dbReference>
<dbReference type="AlphaFoldDB" id="A0A0V0T729"/>
<evidence type="ECO:0000259" key="1">
    <source>
        <dbReference type="Pfam" id="PF00248"/>
    </source>
</evidence>
<dbReference type="InterPro" id="IPR023210">
    <property type="entry name" value="NADP_OxRdtase_dom"/>
</dbReference>
<name>A0A0V0T729_9BILA</name>
<organism evidence="2 3">
    <name type="scientific">Trichinella murrelli</name>
    <dbReference type="NCBI Taxonomy" id="144512"/>
    <lineage>
        <taxon>Eukaryota</taxon>
        <taxon>Metazoa</taxon>
        <taxon>Ecdysozoa</taxon>
        <taxon>Nematoda</taxon>
        <taxon>Enoplea</taxon>
        <taxon>Dorylaimia</taxon>
        <taxon>Trichinellida</taxon>
        <taxon>Trichinellidae</taxon>
        <taxon>Trichinella</taxon>
    </lineage>
</organism>
<evidence type="ECO:0000313" key="3">
    <source>
        <dbReference type="Proteomes" id="UP000055048"/>
    </source>
</evidence>
<proteinExistence type="predicted"/>
<evidence type="ECO:0000313" key="2">
    <source>
        <dbReference type="EMBL" id="KRX34852.1"/>
    </source>
</evidence>
<gene>
    <name evidence="2" type="primary">AKR1E2</name>
    <name evidence="2" type="ORF">T05_6594</name>
</gene>
<dbReference type="InterPro" id="IPR036812">
    <property type="entry name" value="NAD(P)_OxRdtase_dom_sf"/>
</dbReference>
<dbReference type="Gene3D" id="3.20.20.100">
    <property type="entry name" value="NADP-dependent oxidoreductase domain"/>
    <property type="match status" value="2"/>
</dbReference>
<dbReference type="PROSITE" id="PS00063">
    <property type="entry name" value="ALDOKETO_REDUCTASE_3"/>
    <property type="match status" value="1"/>
</dbReference>
<accession>A0A0V0T729</accession>
<feature type="domain" description="NADP-dependent oxidoreductase" evidence="1">
    <location>
        <begin position="13"/>
        <end position="267"/>
    </location>
</feature>
<dbReference type="PROSITE" id="PS00062">
    <property type="entry name" value="ALDOKETO_REDUCTASE_2"/>
    <property type="match status" value="2"/>
</dbReference>
<dbReference type="SUPFAM" id="SSF51430">
    <property type="entry name" value="NAD(P)-linked oxidoreductase"/>
    <property type="match status" value="2"/>
</dbReference>
<dbReference type="InterPro" id="IPR018170">
    <property type="entry name" value="Aldo/ket_reductase_CS"/>
</dbReference>
<dbReference type="FunFam" id="3.20.20.100:FF:000029">
    <property type="entry name" value="Aldo-keto reductase"/>
    <property type="match status" value="1"/>
</dbReference>
<dbReference type="STRING" id="144512.A0A0V0T729"/>
<dbReference type="Pfam" id="PF00248">
    <property type="entry name" value="Aldo_ket_red"/>
    <property type="match status" value="2"/>
</dbReference>
<dbReference type="InterPro" id="IPR020471">
    <property type="entry name" value="AKR"/>
</dbReference>
<dbReference type="PROSITE" id="PS00798">
    <property type="entry name" value="ALDOKETO_REDUCTASE_1"/>
    <property type="match status" value="2"/>
</dbReference>
<dbReference type="PANTHER" id="PTHR11732">
    <property type="entry name" value="ALDO/KETO REDUCTASE"/>
    <property type="match status" value="1"/>
</dbReference>
<sequence>MAGMDICKGKSLSDALDIALETGYRHIDTAYVYENEDVVGDAVQRFLNSGKAKREDLFIVTKLFGGFHRGDEVEPALRESLKKLKLNYVDLYLIHTPMSFKKSDKELVMLVDDHIIPDPVDHLETWKAMEEVYKKGLTRAIGLSNFNIEQMQRIIDNCEIIPHNIQVECHIYWPQNELFDFCQKYNISFTAYGPIGSPGRKESRLGVLGVADINKEPAPLEDALVKSIAEMHKKTPAQILLKYLIQRGMIVIPKSTNEGRIKENFNCKGKSLSDALDIALETGYRHIDTAYVYENEDVVGDAVQRFLNSGKAKREDLFIVTKLFGGFHRGDEVEPALRESLKKLKLNYVDLYLIHTPMSFKKSDKELVMLVDDHIIPDPVDHLETWKAMEEVYKKGLTRAIGLSNFNIEQMQRIIDNCEIIPHNIQVECHIYWPQNELFDFCQKYNISFTAYGPIGSPGRKESRLGVLGVADINKEPAPLEDALVKSIAEMHKKTPAQILLKYLIQRGMIVIPKSTNEGRIKENFNVFDFKLEESDMSALANRPIKKRLFNFYWARKHPDFPFEPMD</sequence>
<keyword evidence="3" id="KW-1185">Reference proteome</keyword>
<comment type="caution">
    <text evidence="2">The sequence shown here is derived from an EMBL/GenBank/DDBJ whole genome shotgun (WGS) entry which is preliminary data.</text>
</comment>